<dbReference type="STRING" id="391625.PPSIR1_03013"/>
<evidence type="ECO:0000313" key="2">
    <source>
        <dbReference type="Proteomes" id="UP000005801"/>
    </source>
</evidence>
<organism evidence="1 2">
    <name type="scientific">Plesiocystis pacifica SIR-1</name>
    <dbReference type="NCBI Taxonomy" id="391625"/>
    <lineage>
        <taxon>Bacteria</taxon>
        <taxon>Pseudomonadati</taxon>
        <taxon>Myxococcota</taxon>
        <taxon>Polyangia</taxon>
        <taxon>Nannocystales</taxon>
        <taxon>Nannocystaceae</taxon>
        <taxon>Plesiocystis</taxon>
    </lineage>
</organism>
<dbReference type="AlphaFoldDB" id="A6G973"/>
<accession>A6G973</accession>
<evidence type="ECO:0000313" key="1">
    <source>
        <dbReference type="EMBL" id="EDM77621.1"/>
    </source>
</evidence>
<keyword evidence="2" id="KW-1185">Reference proteome</keyword>
<comment type="caution">
    <text evidence="1">The sequence shown here is derived from an EMBL/GenBank/DDBJ whole genome shotgun (WGS) entry which is preliminary data.</text>
</comment>
<dbReference type="Proteomes" id="UP000005801">
    <property type="component" value="Unassembled WGS sequence"/>
</dbReference>
<proteinExistence type="predicted"/>
<name>A6G973_9BACT</name>
<sequence>MVPILRRYMRTGSTLRPRSSIRRGFVADFFFRDTLFDFRELSVLLMST</sequence>
<dbReference type="EMBL" id="ABCS01000043">
    <property type="protein sequence ID" value="EDM77621.1"/>
    <property type="molecule type" value="Genomic_DNA"/>
</dbReference>
<reference evidence="1 2" key="1">
    <citation type="submission" date="2007-06" db="EMBL/GenBank/DDBJ databases">
        <authorList>
            <person name="Shimkets L."/>
            <person name="Ferriera S."/>
            <person name="Johnson J."/>
            <person name="Kravitz S."/>
            <person name="Beeson K."/>
            <person name="Sutton G."/>
            <person name="Rogers Y.-H."/>
            <person name="Friedman R."/>
            <person name="Frazier M."/>
            <person name="Venter J.C."/>
        </authorList>
    </citation>
    <scope>NUCLEOTIDE SEQUENCE [LARGE SCALE GENOMIC DNA]</scope>
    <source>
        <strain evidence="1 2">SIR-1</strain>
    </source>
</reference>
<protein>
    <submittedName>
        <fullName evidence="1">Uncharacterized protein</fullName>
    </submittedName>
</protein>
<gene>
    <name evidence="1" type="ORF">PPSIR1_03013</name>
</gene>